<sequence length="441" mass="44713">MGGAQQVDDLTTFADLLDDAPAASGTGRAGKIALIVFLVVVLATLGAGGGYVWWASAAPLGAPAVTSEPPAVPASEPASIRLPTTGSMLVSASGGDAYLGPDASGAWVSSGGDEPRPIASIAKLVTALVVLDRHPLASPDDPGPTLTFGEADADLYDEFYVRGVTIARMPEGAQVSLHDALATMLLPSASNYAVAVARWGFGSESAYVNAARSWLDANGLSSTRIMDATGVDERNTSTPSDLLALGKIAAANPVVAAITGTSSISVPAGPGTVTNTNGLLGVEGIDGLKTGNLGEGSFNLLFTSDLDVGTGAPLRITGVRLGGTTHDSTDQDVVTLLQSIRAGFHEVPVGSVGAPIGEITTAWGSRADIVLARGASLMTWSDTPVTATLDVRTPETFADGETVGTVTWTAGPNTTSAEVAISGAIEEPSLWWRLTHPGELG</sequence>
<dbReference type="EMBL" id="JAROCE010000001">
    <property type="protein sequence ID" value="MFM2719529.1"/>
    <property type="molecule type" value="Genomic_DNA"/>
</dbReference>
<keyword evidence="3" id="KW-0645">Protease</keyword>
<dbReference type="InterPro" id="IPR001967">
    <property type="entry name" value="Peptidase_S11_N"/>
</dbReference>
<dbReference type="InterPro" id="IPR012338">
    <property type="entry name" value="Beta-lactam/transpept-like"/>
</dbReference>
<keyword evidence="1" id="KW-1133">Transmembrane helix</keyword>
<proteinExistence type="predicted"/>
<dbReference type="GO" id="GO:0004180">
    <property type="term" value="F:carboxypeptidase activity"/>
    <property type="evidence" value="ECO:0007669"/>
    <property type="project" value="UniProtKB-KW"/>
</dbReference>
<dbReference type="RefSeq" id="WP_375095440.1">
    <property type="nucleotide sequence ID" value="NZ_JAROCE010000001.1"/>
</dbReference>
<dbReference type="Proteomes" id="UP001630303">
    <property type="component" value="Unassembled WGS sequence"/>
</dbReference>
<organism evidence="3 4">
    <name type="scientific">Microbacterium mcarthurae</name>
    <dbReference type="NCBI Taxonomy" id="3035918"/>
    <lineage>
        <taxon>Bacteria</taxon>
        <taxon>Bacillati</taxon>
        <taxon>Actinomycetota</taxon>
        <taxon>Actinomycetes</taxon>
        <taxon>Micrococcales</taxon>
        <taxon>Microbacteriaceae</taxon>
        <taxon>Microbacterium</taxon>
    </lineage>
</organism>
<dbReference type="Gene3D" id="3.40.710.10">
    <property type="entry name" value="DD-peptidase/beta-lactamase superfamily"/>
    <property type="match status" value="1"/>
</dbReference>
<dbReference type="SUPFAM" id="SSF56601">
    <property type="entry name" value="beta-lactamase/transpeptidase-like"/>
    <property type="match status" value="1"/>
</dbReference>
<protein>
    <submittedName>
        <fullName evidence="3">D-alanyl-D-alanine carboxypeptidase</fullName>
    </submittedName>
</protein>
<name>A0ABW9GDS3_9MICO</name>
<gene>
    <name evidence="3" type="ORF">P5G46_03330</name>
</gene>
<reference evidence="3 4" key="1">
    <citation type="submission" date="2023-03" db="EMBL/GenBank/DDBJ databases">
        <title>MT1 and MT2 Draft Genomes of Novel Species.</title>
        <authorList>
            <person name="Venkateswaran K."/>
        </authorList>
    </citation>
    <scope>NUCLEOTIDE SEQUENCE [LARGE SCALE GENOMIC DNA]</scope>
    <source>
        <strain evidence="3 4">IF8SW-P5</strain>
    </source>
</reference>
<evidence type="ECO:0000313" key="3">
    <source>
        <dbReference type="EMBL" id="MFM2719529.1"/>
    </source>
</evidence>
<evidence type="ECO:0000259" key="2">
    <source>
        <dbReference type="Pfam" id="PF00768"/>
    </source>
</evidence>
<accession>A0ABW9GDS3</accession>
<keyword evidence="1" id="KW-0472">Membrane</keyword>
<comment type="caution">
    <text evidence="3">The sequence shown here is derived from an EMBL/GenBank/DDBJ whole genome shotgun (WGS) entry which is preliminary data.</text>
</comment>
<keyword evidence="1" id="KW-0812">Transmembrane</keyword>
<keyword evidence="3" id="KW-0378">Hydrolase</keyword>
<dbReference type="Pfam" id="PF00768">
    <property type="entry name" value="Peptidase_S11"/>
    <property type="match status" value="1"/>
</dbReference>
<feature type="domain" description="Peptidase S11 D-alanyl-D-alanine carboxypeptidase A N-terminal" evidence="2">
    <location>
        <begin position="112"/>
        <end position="302"/>
    </location>
</feature>
<evidence type="ECO:0000256" key="1">
    <source>
        <dbReference type="SAM" id="Phobius"/>
    </source>
</evidence>
<keyword evidence="4" id="KW-1185">Reference proteome</keyword>
<evidence type="ECO:0000313" key="4">
    <source>
        <dbReference type="Proteomes" id="UP001630303"/>
    </source>
</evidence>
<keyword evidence="3" id="KW-0121">Carboxypeptidase</keyword>
<feature type="transmembrane region" description="Helical" evidence="1">
    <location>
        <begin position="32"/>
        <end position="54"/>
    </location>
</feature>